<evidence type="ECO:0000313" key="3">
    <source>
        <dbReference type="EMBL" id="CAD9412510.1"/>
    </source>
</evidence>
<proteinExistence type="predicted"/>
<gene>
    <name evidence="3" type="ORF">FPAR1323_LOCUS7812</name>
</gene>
<keyword evidence="2" id="KW-0732">Signal</keyword>
<name>A0A7S2C1R2_9STRA</name>
<accession>A0A7S2C1R2</accession>
<organism evidence="3">
    <name type="scientific">Florenciella parvula</name>
    <dbReference type="NCBI Taxonomy" id="236787"/>
    <lineage>
        <taxon>Eukaryota</taxon>
        <taxon>Sar</taxon>
        <taxon>Stramenopiles</taxon>
        <taxon>Ochrophyta</taxon>
        <taxon>Dictyochophyceae</taxon>
        <taxon>Florenciellales</taxon>
        <taxon>Florenciella</taxon>
    </lineage>
</organism>
<evidence type="ECO:0000256" key="1">
    <source>
        <dbReference type="SAM" id="MobiDB-lite"/>
    </source>
</evidence>
<feature type="signal peptide" evidence="2">
    <location>
        <begin position="1"/>
        <end position="21"/>
    </location>
</feature>
<dbReference type="AlphaFoldDB" id="A0A7S2C1R2"/>
<feature type="chain" id="PRO_5030689213" evidence="2">
    <location>
        <begin position="22"/>
        <end position="256"/>
    </location>
</feature>
<protein>
    <submittedName>
        <fullName evidence="3">Uncharacterized protein</fullName>
    </submittedName>
</protein>
<sequence length="256" mass="26425">MKRRAAAGLIALGLNVMAASGFPALDGGGTGRGGTSRKLLFGQSPTDTTDGDDEPESCGAGSTYESWTCTDEDVDGSTWIRTYYSDSTCNSACTTSSGTSSISAMELGFGSALACLAMSDGVYMRAVASASTDSSSTTCYQELYMTSDCSGDPFLTNDISACIEAYNVAECSDHGLSDEFESCTSDDTCECCTSEGSCGECIGSHACIVTDGVGACKACSDLFNNETDIETCEKSVAQGFISSDGESYDNTCLFAA</sequence>
<dbReference type="EMBL" id="HBGT01014573">
    <property type="protein sequence ID" value="CAD9412510.1"/>
    <property type="molecule type" value="Transcribed_RNA"/>
</dbReference>
<evidence type="ECO:0000256" key="2">
    <source>
        <dbReference type="SAM" id="SignalP"/>
    </source>
</evidence>
<reference evidence="3" key="1">
    <citation type="submission" date="2021-01" db="EMBL/GenBank/DDBJ databases">
        <authorList>
            <person name="Corre E."/>
            <person name="Pelletier E."/>
            <person name="Niang G."/>
            <person name="Scheremetjew M."/>
            <person name="Finn R."/>
            <person name="Kale V."/>
            <person name="Holt S."/>
            <person name="Cochrane G."/>
            <person name="Meng A."/>
            <person name="Brown T."/>
            <person name="Cohen L."/>
        </authorList>
    </citation>
    <scope>NUCLEOTIDE SEQUENCE</scope>
    <source>
        <strain evidence="3">RCC1693</strain>
    </source>
</reference>
<feature type="region of interest" description="Disordered" evidence="1">
    <location>
        <begin position="35"/>
        <end position="61"/>
    </location>
</feature>